<protein>
    <recommendedName>
        <fullName evidence="6">HlyD family secretion protein</fullName>
    </recommendedName>
</protein>
<proteinExistence type="predicted"/>
<accession>A0A6N7URF7</accession>
<keyword evidence="1" id="KW-0472">Membrane</keyword>
<keyword evidence="1" id="KW-1133">Transmembrane helix</keyword>
<evidence type="ECO:0000313" key="4">
    <source>
        <dbReference type="EMBL" id="MSR92874.1"/>
    </source>
</evidence>
<keyword evidence="5" id="KW-1185">Reference proteome</keyword>
<keyword evidence="1" id="KW-0812">Transmembrane</keyword>
<sequence length="455" mass="51527">MAKNNMTNIQVYKRKWNLNIGVLIFGIVFVYLIIIILGSLTNRSVSTYEVRMGSILKEVSYTGLVLRQEEVVQTGEDGYVNYLIPEGSKVGVKTKVYALSEHKLQFEQPQSESQSLSREEQYSVFMKVQEFGNSFKPEKFSDVYTLKDQLTTLLTDQSSLSRQAQLDAMAETEALKTYTATSDGIILYSTDGYEDISEDNLSKEMLSKEKYQAEILKDNTSVKAGNAVYKLVKDDDWKVCIPLDKKMAKELKERSYVKVRFSADGQTMWAKVKVQEKKDGVTGILNFDTSMVAYAKERYLNVDLILEDETGLKVPKSAVTKKTYYAIPRDYLTQGGNSQLSGVLKDIGKDSVKFIPTGSYYADEEAGKIYIDSDLFDKGDVLKKPDSSDTFTLKETELLTGVYNVNRGYASFRQVKILCESEDYYIVEPTTLHGLSNYDHIALHGKDMKENKVIF</sequence>
<evidence type="ECO:0000256" key="1">
    <source>
        <dbReference type="SAM" id="Phobius"/>
    </source>
</evidence>
<name>A0A6N7URF7_9FIRM</name>
<evidence type="ECO:0008006" key="6">
    <source>
        <dbReference type="Google" id="ProtNLM"/>
    </source>
</evidence>
<dbReference type="InterPro" id="IPR058709">
    <property type="entry name" value="BSH_RND-rel"/>
</dbReference>
<dbReference type="Pfam" id="PF26018">
    <property type="entry name" value="BSH_RND_rel"/>
    <property type="match status" value="1"/>
</dbReference>
<dbReference type="EMBL" id="VULY01000018">
    <property type="protein sequence ID" value="MSR92874.1"/>
    <property type="molecule type" value="Genomic_DNA"/>
</dbReference>
<feature type="domain" description="RND related beta-barrel" evidence="2">
    <location>
        <begin position="237"/>
        <end position="307"/>
    </location>
</feature>
<evidence type="ECO:0000259" key="2">
    <source>
        <dbReference type="Pfam" id="PF26011"/>
    </source>
</evidence>
<evidence type="ECO:0000313" key="5">
    <source>
        <dbReference type="Proteomes" id="UP000434409"/>
    </source>
</evidence>
<gene>
    <name evidence="4" type="ORF">FYJ34_00940</name>
</gene>
<dbReference type="InterPro" id="IPR058729">
    <property type="entry name" value="Beta-barrel_RND-rel"/>
</dbReference>
<dbReference type="Pfam" id="PF26011">
    <property type="entry name" value="Beta-barrel_RND_rel"/>
    <property type="match status" value="1"/>
</dbReference>
<dbReference type="AlphaFoldDB" id="A0A6N7URF7"/>
<dbReference type="Proteomes" id="UP000434409">
    <property type="component" value="Unassembled WGS sequence"/>
</dbReference>
<reference evidence="4 5" key="1">
    <citation type="submission" date="2019-08" db="EMBL/GenBank/DDBJ databases">
        <title>In-depth cultivation of the pig gut microbiome towards novel bacterial diversity and tailored functional studies.</title>
        <authorList>
            <person name="Wylensek D."/>
            <person name="Hitch T.C.A."/>
            <person name="Clavel T."/>
        </authorList>
    </citation>
    <scope>NUCLEOTIDE SEQUENCE [LARGE SCALE GENOMIC DNA]</scope>
    <source>
        <strain evidence="4 5">68-1-5</strain>
    </source>
</reference>
<feature type="transmembrane region" description="Helical" evidence="1">
    <location>
        <begin position="20"/>
        <end position="40"/>
    </location>
</feature>
<organism evidence="4 5">
    <name type="scientific">Suipraeoptans intestinalis</name>
    <dbReference type="NCBI Taxonomy" id="2606628"/>
    <lineage>
        <taxon>Bacteria</taxon>
        <taxon>Bacillati</taxon>
        <taxon>Bacillota</taxon>
        <taxon>Clostridia</taxon>
        <taxon>Lachnospirales</taxon>
        <taxon>Lachnospiraceae</taxon>
        <taxon>Suipraeoptans</taxon>
    </lineage>
</organism>
<comment type="caution">
    <text evidence="4">The sequence shown here is derived from an EMBL/GenBank/DDBJ whole genome shotgun (WGS) entry which is preliminary data.</text>
</comment>
<feature type="domain" description="RND related barrel-sandwich hybrid" evidence="3">
    <location>
        <begin position="69"/>
        <end position="232"/>
    </location>
</feature>
<dbReference type="RefSeq" id="WP_154475427.1">
    <property type="nucleotide sequence ID" value="NZ_VULY01000018.1"/>
</dbReference>
<evidence type="ECO:0000259" key="3">
    <source>
        <dbReference type="Pfam" id="PF26018"/>
    </source>
</evidence>